<accession>A0ABV6GJ55</accession>
<sequence>MLPISENQHRTYCYSEYDTLKEVILCEPKHMKIRAMINDTQKKFKDVGIHIKIAMEQHEKFVHTLKKQGVHVILLPTEDNFPEQVFTRDIGFTLGPTTFVAEMAENVRIGEEQLLKTWLEDEKISYYNLIGDKIEGGDVLIDRNSIYVGISNRTNKKAINHLKNLLSKYEVHAVPFTEKYLHLDCVFNILSPNEALIYPEAFHKKEREFLASRYELIEVSKDEQFTLGTNVLSIGSKKVFSLPVNHGVNEQLRKRGYDVIEVDITEIIKSGGSFRCCTLPVFRERKQEA</sequence>
<dbReference type="Proteomes" id="UP001589854">
    <property type="component" value="Unassembled WGS sequence"/>
</dbReference>
<dbReference type="PANTHER" id="PTHR47271:SF2">
    <property type="entry name" value="ARGININE DEIMINASE"/>
    <property type="match status" value="1"/>
</dbReference>
<dbReference type="RefSeq" id="WP_378937276.1">
    <property type="nucleotide sequence ID" value="NZ_JBHLVO010000023.1"/>
</dbReference>
<evidence type="ECO:0000313" key="2">
    <source>
        <dbReference type="Proteomes" id="UP001589854"/>
    </source>
</evidence>
<dbReference type="Gene3D" id="3.75.10.10">
    <property type="entry name" value="L-arginine/glycine Amidinotransferase, Chain A"/>
    <property type="match status" value="1"/>
</dbReference>
<dbReference type="PANTHER" id="PTHR47271">
    <property type="entry name" value="ARGININE DEIMINASE"/>
    <property type="match status" value="1"/>
</dbReference>
<name>A0ABV6GJ55_9BACI</name>
<reference evidence="1 2" key="1">
    <citation type="submission" date="2024-09" db="EMBL/GenBank/DDBJ databases">
        <authorList>
            <person name="Sun Q."/>
            <person name="Mori K."/>
        </authorList>
    </citation>
    <scope>NUCLEOTIDE SEQUENCE [LARGE SCALE GENOMIC DNA]</scope>
    <source>
        <strain evidence="1 2">CCM 7228</strain>
    </source>
</reference>
<evidence type="ECO:0000313" key="1">
    <source>
        <dbReference type="EMBL" id="MFC0273709.1"/>
    </source>
</evidence>
<protein>
    <submittedName>
        <fullName evidence="1">Dimethylarginine dimethylaminohydrolase family protein</fullName>
    </submittedName>
</protein>
<dbReference type="EMBL" id="JBHLVO010000023">
    <property type="protein sequence ID" value="MFC0273709.1"/>
    <property type="molecule type" value="Genomic_DNA"/>
</dbReference>
<comment type="caution">
    <text evidence="1">The sequence shown here is derived from an EMBL/GenBank/DDBJ whole genome shotgun (WGS) entry which is preliminary data.</text>
</comment>
<organism evidence="1 2">
    <name type="scientific">Metabacillus herbersteinensis</name>
    <dbReference type="NCBI Taxonomy" id="283816"/>
    <lineage>
        <taxon>Bacteria</taxon>
        <taxon>Bacillati</taxon>
        <taxon>Bacillota</taxon>
        <taxon>Bacilli</taxon>
        <taxon>Bacillales</taxon>
        <taxon>Bacillaceae</taxon>
        <taxon>Metabacillus</taxon>
    </lineage>
</organism>
<proteinExistence type="predicted"/>
<dbReference type="SUPFAM" id="SSF55909">
    <property type="entry name" value="Pentein"/>
    <property type="match status" value="1"/>
</dbReference>
<dbReference type="Pfam" id="PF19420">
    <property type="entry name" value="DDAH_eukar"/>
    <property type="match status" value="1"/>
</dbReference>
<gene>
    <name evidence="1" type="ORF">ACFFIX_20170</name>
</gene>
<keyword evidence="2" id="KW-1185">Reference proteome</keyword>